<dbReference type="AlphaFoldDB" id="A0A285V2D6"/>
<evidence type="ECO:0000313" key="7">
    <source>
        <dbReference type="Proteomes" id="UP000219167"/>
    </source>
</evidence>
<dbReference type="InterPro" id="IPR025166">
    <property type="entry name" value="Integrase_DNA_bind_dom"/>
</dbReference>
<keyword evidence="7" id="KW-1185">Reference proteome</keyword>
<evidence type="ECO:0000313" key="6">
    <source>
        <dbReference type="EMBL" id="SOC48183.1"/>
    </source>
</evidence>
<dbReference type="Pfam" id="PF13356">
    <property type="entry name" value="Arm-DNA-bind_3"/>
    <property type="match status" value="1"/>
</dbReference>
<dbReference type="GO" id="GO:0006310">
    <property type="term" value="P:DNA recombination"/>
    <property type="evidence" value="ECO:0007669"/>
    <property type="project" value="UniProtKB-KW"/>
</dbReference>
<dbReference type="InterPro" id="IPR050808">
    <property type="entry name" value="Phage_Integrase"/>
</dbReference>
<dbReference type="InterPro" id="IPR002104">
    <property type="entry name" value="Integrase_catalytic"/>
</dbReference>
<proteinExistence type="inferred from homology"/>
<reference evidence="6 7" key="1">
    <citation type="submission" date="2017-08" db="EMBL/GenBank/DDBJ databases">
        <authorList>
            <person name="de Groot N.N."/>
        </authorList>
    </citation>
    <scope>NUCLEOTIDE SEQUENCE [LARGE SCALE GENOMIC DNA]</scope>
    <source>
        <strain evidence="6 7">JC85</strain>
    </source>
</reference>
<evidence type="ECO:0000256" key="4">
    <source>
        <dbReference type="ARBA" id="ARBA00023172"/>
    </source>
</evidence>
<dbReference type="PROSITE" id="PS51898">
    <property type="entry name" value="TYR_RECOMBINASE"/>
    <property type="match status" value="1"/>
</dbReference>
<dbReference type="InterPro" id="IPR010998">
    <property type="entry name" value="Integrase_recombinase_N"/>
</dbReference>
<name>A0A285V2D6_9HYPH</name>
<feature type="domain" description="Tyr recombinase" evidence="5">
    <location>
        <begin position="259"/>
        <end position="450"/>
    </location>
</feature>
<evidence type="ECO:0000256" key="3">
    <source>
        <dbReference type="ARBA" id="ARBA00023125"/>
    </source>
</evidence>
<dbReference type="EMBL" id="OBQD01000041">
    <property type="protein sequence ID" value="SOC48183.1"/>
    <property type="molecule type" value="Genomic_DNA"/>
</dbReference>
<dbReference type="RefSeq" id="WP_097143322.1">
    <property type="nucleotide sequence ID" value="NZ_OBQD01000041.1"/>
</dbReference>
<comment type="similarity">
    <text evidence="1">Belongs to the 'phage' integrase family.</text>
</comment>
<dbReference type="InterPro" id="IPR013762">
    <property type="entry name" value="Integrase-like_cat_sf"/>
</dbReference>
<dbReference type="Gene3D" id="3.30.160.390">
    <property type="entry name" value="Integrase, DNA-binding domain"/>
    <property type="match status" value="1"/>
</dbReference>
<keyword evidence="3" id="KW-0238">DNA-binding</keyword>
<organism evidence="6 7">
    <name type="scientific">Rhizobium subbaraonis</name>
    <dbReference type="NCBI Taxonomy" id="908946"/>
    <lineage>
        <taxon>Bacteria</taxon>
        <taxon>Pseudomonadati</taxon>
        <taxon>Pseudomonadota</taxon>
        <taxon>Alphaproteobacteria</taxon>
        <taxon>Hyphomicrobiales</taxon>
        <taxon>Rhizobiaceae</taxon>
        <taxon>Rhizobium/Agrobacterium group</taxon>
        <taxon>Rhizobium</taxon>
    </lineage>
</organism>
<dbReference type="GO" id="GO:0015074">
    <property type="term" value="P:DNA integration"/>
    <property type="evidence" value="ECO:0007669"/>
    <property type="project" value="UniProtKB-KW"/>
</dbReference>
<keyword evidence="2" id="KW-0229">DNA integration</keyword>
<dbReference type="InterPro" id="IPR011010">
    <property type="entry name" value="DNA_brk_join_enz"/>
</dbReference>
<evidence type="ECO:0000256" key="1">
    <source>
        <dbReference type="ARBA" id="ARBA00008857"/>
    </source>
</evidence>
<evidence type="ECO:0000259" key="5">
    <source>
        <dbReference type="PROSITE" id="PS51898"/>
    </source>
</evidence>
<keyword evidence="4" id="KW-0233">DNA recombination</keyword>
<protein>
    <submittedName>
        <fullName evidence="6">Phage integrase family protein</fullName>
    </submittedName>
</protein>
<accession>A0A285V2D6</accession>
<dbReference type="PANTHER" id="PTHR30629:SF2">
    <property type="entry name" value="PROPHAGE INTEGRASE INTS-RELATED"/>
    <property type="match status" value="1"/>
</dbReference>
<gene>
    <name evidence="6" type="ORF">SAMN05892877_14127</name>
</gene>
<dbReference type="InterPro" id="IPR038488">
    <property type="entry name" value="Integrase_DNA-bd_sf"/>
</dbReference>
<dbReference type="Gene3D" id="1.10.150.130">
    <property type="match status" value="1"/>
</dbReference>
<dbReference type="PANTHER" id="PTHR30629">
    <property type="entry name" value="PROPHAGE INTEGRASE"/>
    <property type="match status" value="1"/>
</dbReference>
<dbReference type="SUPFAM" id="SSF56349">
    <property type="entry name" value="DNA breaking-rejoining enzymes"/>
    <property type="match status" value="1"/>
</dbReference>
<dbReference type="OrthoDB" id="6388170at2"/>
<dbReference type="Proteomes" id="UP000219167">
    <property type="component" value="Unassembled WGS sequence"/>
</dbReference>
<sequence length="474" mass="53605">MPNVFLTDDIVLSANCPAGKDQEIYWDHPVGADGRIRNNSVSGLGLRVTKLGRKAFVHAYQLNGQRYRKVVGSTVLHNVASARMEVVSRKRQLEGGADPEADRVNPRRKHFLTVHDVIGQYWESHISGLSNVSQGAFVRLVAGRLRQAPSNVSRRGHNKKKAYSDFGKMFGDRAFAAIKPSDIEQFQRQFASSPCNHNSALSRVSSLFNWAIRMQLVDMRNPCTPIRMQKVMRHRRDYSTEQIRKIATYIFYPVMEVPPETDHLDGFAKRDMALVRARVLTANDQMQELCNYMGILFLTMARPSDLNNAEFGHFDLEKLVWHKHNTKGIKLSRSIYEYSFRSVPIHPKVAAMVRAQRARWPESKLLFPSHTDQTQPRDNFRKGLDRFKALEGVPAHFQLYDLKRIAISLMLTGQGVSHDALSHYVDHKGNLATTAIYDLGLVDPLRPVTERLGVLLGLGVTVDDSHDVIDAVAA</sequence>
<dbReference type="GO" id="GO:0003677">
    <property type="term" value="F:DNA binding"/>
    <property type="evidence" value="ECO:0007669"/>
    <property type="project" value="UniProtKB-KW"/>
</dbReference>
<evidence type="ECO:0000256" key="2">
    <source>
        <dbReference type="ARBA" id="ARBA00022908"/>
    </source>
</evidence>
<dbReference type="Gene3D" id="1.10.443.10">
    <property type="entry name" value="Intergrase catalytic core"/>
    <property type="match status" value="1"/>
</dbReference>